<comment type="caution">
    <text evidence="8">The sequence shown here is derived from an EMBL/GenBank/DDBJ whole genome shotgun (WGS) entry which is preliminary data.</text>
</comment>
<keyword evidence="6 7" id="KW-0472">Membrane</keyword>
<feature type="transmembrane region" description="Helical" evidence="7">
    <location>
        <begin position="172"/>
        <end position="197"/>
    </location>
</feature>
<feature type="transmembrane region" description="Helical" evidence="7">
    <location>
        <begin position="131"/>
        <end position="152"/>
    </location>
</feature>
<keyword evidence="2" id="KW-0813">Transport</keyword>
<dbReference type="AlphaFoldDB" id="A0A3D8MB13"/>
<dbReference type="InterPro" id="IPR002751">
    <property type="entry name" value="CbiM/NikMN"/>
</dbReference>
<organism evidence="8 9">
    <name type="scientific">Alteromonas aestuariivivens</name>
    <dbReference type="NCBI Taxonomy" id="1938339"/>
    <lineage>
        <taxon>Bacteria</taxon>
        <taxon>Pseudomonadati</taxon>
        <taxon>Pseudomonadota</taxon>
        <taxon>Gammaproteobacteria</taxon>
        <taxon>Alteromonadales</taxon>
        <taxon>Alteromonadaceae</taxon>
        <taxon>Alteromonas/Salinimonas group</taxon>
        <taxon>Alteromonas</taxon>
    </lineage>
</organism>
<dbReference type="GO" id="GO:0005886">
    <property type="term" value="C:plasma membrane"/>
    <property type="evidence" value="ECO:0007669"/>
    <property type="project" value="UniProtKB-SubCell"/>
</dbReference>
<dbReference type="GO" id="GO:0000041">
    <property type="term" value="P:transition metal ion transport"/>
    <property type="evidence" value="ECO:0007669"/>
    <property type="project" value="InterPro"/>
</dbReference>
<dbReference type="EMBL" id="QRHA01000003">
    <property type="protein sequence ID" value="RDV27480.1"/>
    <property type="molecule type" value="Genomic_DNA"/>
</dbReference>
<evidence type="ECO:0000256" key="5">
    <source>
        <dbReference type="ARBA" id="ARBA00022989"/>
    </source>
</evidence>
<keyword evidence="4 7" id="KW-0812">Transmembrane</keyword>
<evidence type="ECO:0000256" key="7">
    <source>
        <dbReference type="SAM" id="Phobius"/>
    </source>
</evidence>
<dbReference type="Proteomes" id="UP000256561">
    <property type="component" value="Unassembled WGS sequence"/>
</dbReference>
<dbReference type="Pfam" id="PF01891">
    <property type="entry name" value="CbiM"/>
    <property type="match status" value="1"/>
</dbReference>
<proteinExistence type="predicted"/>
<evidence type="ECO:0000256" key="1">
    <source>
        <dbReference type="ARBA" id="ARBA00004651"/>
    </source>
</evidence>
<dbReference type="OrthoDB" id="5297929at2"/>
<feature type="transmembrane region" description="Helical" evidence="7">
    <location>
        <begin position="99"/>
        <end position="119"/>
    </location>
</feature>
<reference evidence="9" key="1">
    <citation type="submission" date="2018-08" db="EMBL/GenBank/DDBJ databases">
        <authorList>
            <person name="Zhang J."/>
            <person name="Du Z.-J."/>
        </authorList>
    </citation>
    <scope>NUCLEOTIDE SEQUENCE [LARGE SCALE GENOMIC DNA]</scope>
    <source>
        <strain evidence="9">KCTC 52655</strain>
    </source>
</reference>
<keyword evidence="9" id="KW-1185">Reference proteome</keyword>
<evidence type="ECO:0000313" key="9">
    <source>
        <dbReference type="Proteomes" id="UP000256561"/>
    </source>
</evidence>
<evidence type="ECO:0000256" key="2">
    <source>
        <dbReference type="ARBA" id="ARBA00022448"/>
    </source>
</evidence>
<evidence type="ECO:0000313" key="8">
    <source>
        <dbReference type="EMBL" id="RDV27480.1"/>
    </source>
</evidence>
<evidence type="ECO:0008006" key="10">
    <source>
        <dbReference type="Google" id="ProtNLM"/>
    </source>
</evidence>
<keyword evidence="5 7" id="KW-1133">Transmembrane helix</keyword>
<protein>
    <recommendedName>
        <fullName evidence="10">Molecular chaperone DnaJ</fullName>
    </recommendedName>
</protein>
<feature type="transmembrane region" description="Helical" evidence="7">
    <location>
        <begin position="63"/>
        <end position="87"/>
    </location>
</feature>
<gene>
    <name evidence="8" type="ORF">DXV75_05480</name>
</gene>
<name>A0A3D8MB13_9ALTE</name>
<dbReference type="Gene3D" id="1.10.1760.20">
    <property type="match status" value="1"/>
</dbReference>
<keyword evidence="3" id="KW-1003">Cell membrane</keyword>
<accession>A0A3D8MB13</accession>
<feature type="transmembrane region" description="Helical" evidence="7">
    <location>
        <begin position="38"/>
        <end position="56"/>
    </location>
</feature>
<evidence type="ECO:0000256" key="6">
    <source>
        <dbReference type="ARBA" id="ARBA00023136"/>
    </source>
</evidence>
<evidence type="ECO:0000256" key="3">
    <source>
        <dbReference type="ARBA" id="ARBA00022475"/>
    </source>
</evidence>
<comment type="subcellular location">
    <subcellularLocation>
        <location evidence="1">Cell membrane</location>
        <topology evidence="1">Multi-pass membrane protein</topology>
    </subcellularLocation>
</comment>
<evidence type="ECO:0000256" key="4">
    <source>
        <dbReference type="ARBA" id="ARBA00022692"/>
    </source>
</evidence>
<sequence>MTTLQSLAVIVFISVLILLARRLQWSGFIQDRTQQHLVFGSTAALFFLWIFRVGIFSGLDVHFLWLTALTLTLGFHWAALAGSAALLGVTLVGKETWEMLGINGLLGVLAPVSVTYLIYMLSFHKLPRNFFVYVFVCAFFPGAAMIAMKMTLLGSYYTLDGLYDWDTVVDNYLLLIPLLLFPEGLLNGMTMTLLIVYRPHWVCTFHDKFYLDKP</sequence>
<dbReference type="RefSeq" id="WP_115592382.1">
    <property type="nucleotide sequence ID" value="NZ_QRHA01000003.1"/>
</dbReference>